<feature type="transmembrane region" description="Helical" evidence="1">
    <location>
        <begin position="64"/>
        <end position="83"/>
    </location>
</feature>
<keyword evidence="1" id="KW-1133">Transmembrane helix</keyword>
<dbReference type="EMBL" id="JBHSBM010000077">
    <property type="protein sequence ID" value="MFC4063181.1"/>
    <property type="molecule type" value="Genomic_DNA"/>
</dbReference>
<gene>
    <name evidence="2" type="ORF">ACFOWE_33290</name>
</gene>
<evidence type="ECO:0000313" key="2">
    <source>
        <dbReference type="EMBL" id="MFC4063181.1"/>
    </source>
</evidence>
<evidence type="ECO:0000313" key="3">
    <source>
        <dbReference type="Proteomes" id="UP001595850"/>
    </source>
</evidence>
<organism evidence="2 3">
    <name type="scientific">Planomonospora corallina</name>
    <dbReference type="NCBI Taxonomy" id="1806052"/>
    <lineage>
        <taxon>Bacteria</taxon>
        <taxon>Bacillati</taxon>
        <taxon>Actinomycetota</taxon>
        <taxon>Actinomycetes</taxon>
        <taxon>Streptosporangiales</taxon>
        <taxon>Streptosporangiaceae</taxon>
        <taxon>Planomonospora</taxon>
    </lineage>
</organism>
<evidence type="ECO:0008006" key="4">
    <source>
        <dbReference type="Google" id="ProtNLM"/>
    </source>
</evidence>
<accession>A0ABV8IHZ5</accession>
<keyword evidence="3" id="KW-1185">Reference proteome</keyword>
<comment type="caution">
    <text evidence="2">The sequence shown here is derived from an EMBL/GenBank/DDBJ whole genome shotgun (WGS) entry which is preliminary data.</text>
</comment>
<reference evidence="3" key="1">
    <citation type="journal article" date="2019" name="Int. J. Syst. Evol. Microbiol.">
        <title>The Global Catalogue of Microorganisms (GCM) 10K type strain sequencing project: providing services to taxonomists for standard genome sequencing and annotation.</title>
        <authorList>
            <consortium name="The Broad Institute Genomics Platform"/>
            <consortium name="The Broad Institute Genome Sequencing Center for Infectious Disease"/>
            <person name="Wu L."/>
            <person name="Ma J."/>
        </authorList>
    </citation>
    <scope>NUCLEOTIDE SEQUENCE [LARGE SCALE GENOMIC DNA]</scope>
    <source>
        <strain evidence="3">TBRC 4489</strain>
    </source>
</reference>
<dbReference type="Proteomes" id="UP001595850">
    <property type="component" value="Unassembled WGS sequence"/>
</dbReference>
<evidence type="ECO:0000256" key="1">
    <source>
        <dbReference type="SAM" id="Phobius"/>
    </source>
</evidence>
<feature type="transmembrane region" description="Helical" evidence="1">
    <location>
        <begin position="89"/>
        <end position="107"/>
    </location>
</feature>
<sequence length="121" mass="12965">MDRSPGDELRAAVEARRELGPEFEDSLVEGFLEKMDAEIERRVDRRVAAHAPAVRPTVAAGQRLALAIVSLGLGVPATVGLAIALDNPFFVIAVIWIGIAVVNSVFARAGQPPAPHHDPQR</sequence>
<keyword evidence="1" id="KW-0472">Membrane</keyword>
<dbReference type="RefSeq" id="WP_377294962.1">
    <property type="nucleotide sequence ID" value="NZ_JBHSBM010000077.1"/>
</dbReference>
<protein>
    <recommendedName>
        <fullName evidence="4">Integral membrane protein</fullName>
    </recommendedName>
</protein>
<proteinExistence type="predicted"/>
<keyword evidence="1" id="KW-0812">Transmembrane</keyword>
<name>A0ABV8IHZ5_9ACTN</name>